<keyword evidence="3" id="KW-1185">Reference proteome</keyword>
<dbReference type="InterPro" id="IPR000639">
    <property type="entry name" value="Epox_hydrolase-like"/>
</dbReference>
<dbReference type="AlphaFoldDB" id="A0A544VWL2"/>
<dbReference type="Gene3D" id="3.40.50.1820">
    <property type="entry name" value="alpha/beta hydrolase"/>
    <property type="match status" value="1"/>
</dbReference>
<name>A0A544VWL2_9MYCO</name>
<dbReference type="PANTHER" id="PTHR42977:SF1">
    <property type="entry name" value="BLR6576 PROTEIN"/>
    <property type="match status" value="1"/>
</dbReference>
<dbReference type="InterPro" id="IPR000073">
    <property type="entry name" value="AB_hydrolase_1"/>
</dbReference>
<keyword evidence="2" id="KW-0378">Hydrolase</keyword>
<evidence type="ECO:0000313" key="3">
    <source>
        <dbReference type="Proteomes" id="UP000315759"/>
    </source>
</evidence>
<evidence type="ECO:0000259" key="1">
    <source>
        <dbReference type="Pfam" id="PF00561"/>
    </source>
</evidence>
<proteinExistence type="predicted"/>
<evidence type="ECO:0000313" key="2">
    <source>
        <dbReference type="EMBL" id="TQR84378.1"/>
    </source>
</evidence>
<dbReference type="InterPro" id="IPR051340">
    <property type="entry name" value="Haloalkane_dehalogenase"/>
</dbReference>
<dbReference type="InterPro" id="IPR029058">
    <property type="entry name" value="AB_hydrolase_fold"/>
</dbReference>
<protein>
    <submittedName>
        <fullName evidence="2">Alpha/beta hydrolase</fullName>
    </submittedName>
</protein>
<feature type="domain" description="AB hydrolase-1" evidence="1">
    <location>
        <begin position="27"/>
        <end position="269"/>
    </location>
</feature>
<dbReference type="GO" id="GO:0004301">
    <property type="term" value="F:epoxide hydrolase activity"/>
    <property type="evidence" value="ECO:0007669"/>
    <property type="project" value="TreeGrafter"/>
</dbReference>
<dbReference type="Proteomes" id="UP000315759">
    <property type="component" value="Unassembled WGS sequence"/>
</dbReference>
<reference evidence="2 3" key="1">
    <citation type="submission" date="2018-10" db="EMBL/GenBank/DDBJ databases">
        <title>Draft genome of Mycobacterium hodleri strain B.</title>
        <authorList>
            <person name="Amande T.J."/>
            <person name="Mcgenity T.J."/>
        </authorList>
    </citation>
    <scope>NUCLEOTIDE SEQUENCE [LARGE SCALE GENOMIC DNA]</scope>
    <source>
        <strain evidence="2 3">B</strain>
    </source>
</reference>
<sequence>MAVVHHDYTTVRGHRLFYREAGEADAPVIVLLHGFPSSSHMFRHLIPLLANDYRVIAPDYLGFGLSDAPPAADVAYTFGLLAELTAGLLRNLGVDRHAIYVHDYGAPVGWRLALARPDAITAIISQNGNAYEAGFVDGFWKTVWDYHAHPSVDTEAAIRGFLTLDATRWQYLTGVGDQTRVDPDAWLHDYALLCRPGNDEVQLALFRDYATNPPMYPKVQAYFRRTNVPLLAVWGRGDEIFGPAGAEAFAADLPYADIHLLDGGHFLLESALDEVVPLIVTFLKENVKRD</sequence>
<organism evidence="2 3">
    <name type="scientific">Mycolicibacterium hodleri</name>
    <dbReference type="NCBI Taxonomy" id="49897"/>
    <lineage>
        <taxon>Bacteria</taxon>
        <taxon>Bacillati</taxon>
        <taxon>Actinomycetota</taxon>
        <taxon>Actinomycetes</taxon>
        <taxon>Mycobacteriales</taxon>
        <taxon>Mycobacteriaceae</taxon>
        <taxon>Mycolicibacterium</taxon>
    </lineage>
</organism>
<dbReference type="Pfam" id="PF00561">
    <property type="entry name" value="Abhydrolase_1"/>
    <property type="match status" value="1"/>
</dbReference>
<accession>A0A544VWL2</accession>
<dbReference type="RefSeq" id="WP_142554126.1">
    <property type="nucleotide sequence ID" value="NZ_VIFX01000031.1"/>
</dbReference>
<comment type="caution">
    <text evidence="2">The sequence shown here is derived from an EMBL/GenBank/DDBJ whole genome shotgun (WGS) entry which is preliminary data.</text>
</comment>
<gene>
    <name evidence="2" type="ORF">D8S82_21945</name>
</gene>
<dbReference type="PRINTS" id="PR00111">
    <property type="entry name" value="ABHYDROLASE"/>
</dbReference>
<dbReference type="PRINTS" id="PR00412">
    <property type="entry name" value="EPOXHYDRLASE"/>
</dbReference>
<dbReference type="SUPFAM" id="SSF53474">
    <property type="entry name" value="alpha/beta-Hydrolases"/>
    <property type="match status" value="1"/>
</dbReference>
<dbReference type="EMBL" id="VIFX01000031">
    <property type="protein sequence ID" value="TQR84378.1"/>
    <property type="molecule type" value="Genomic_DNA"/>
</dbReference>
<dbReference type="PANTHER" id="PTHR42977">
    <property type="entry name" value="HYDROLASE-RELATED"/>
    <property type="match status" value="1"/>
</dbReference>